<evidence type="ECO:0000256" key="9">
    <source>
        <dbReference type="ARBA" id="ARBA00022777"/>
    </source>
</evidence>
<gene>
    <name evidence="19" type="ordered locus">TOL2_C11520</name>
</gene>
<evidence type="ECO:0000313" key="19">
    <source>
        <dbReference type="EMBL" id="CCK79316.1"/>
    </source>
</evidence>
<feature type="transmembrane region" description="Helical" evidence="14">
    <location>
        <begin position="12"/>
        <end position="33"/>
    </location>
</feature>
<dbReference type="InterPro" id="IPR005467">
    <property type="entry name" value="His_kinase_dom"/>
</dbReference>
<dbReference type="Pfam" id="PF00672">
    <property type="entry name" value="HAMP"/>
    <property type="match status" value="1"/>
</dbReference>
<dbReference type="SMART" id="SM00387">
    <property type="entry name" value="HATPase_c"/>
    <property type="match status" value="1"/>
</dbReference>
<keyword evidence="11 14" id="KW-1133">Transmembrane helix</keyword>
<keyword evidence="6 19" id="KW-0808">Transferase</keyword>
<dbReference type="InterPro" id="IPR011006">
    <property type="entry name" value="CheY-like_superfamily"/>
</dbReference>
<dbReference type="InterPro" id="IPR001789">
    <property type="entry name" value="Sig_transdc_resp-reg_receiver"/>
</dbReference>
<dbReference type="SUPFAM" id="SSF55785">
    <property type="entry name" value="PYP-like sensor domain (PAS domain)"/>
    <property type="match status" value="1"/>
</dbReference>
<dbReference type="SUPFAM" id="SSF47384">
    <property type="entry name" value="Homodimeric domain of signal transducing histidine kinase"/>
    <property type="match status" value="1"/>
</dbReference>
<dbReference type="Gene3D" id="3.30.450.20">
    <property type="entry name" value="PAS domain"/>
    <property type="match status" value="1"/>
</dbReference>
<proteinExistence type="predicted"/>
<evidence type="ECO:0000256" key="3">
    <source>
        <dbReference type="ARBA" id="ARBA00012438"/>
    </source>
</evidence>
<evidence type="ECO:0000256" key="2">
    <source>
        <dbReference type="ARBA" id="ARBA00004651"/>
    </source>
</evidence>
<dbReference type="CDD" id="cd00082">
    <property type="entry name" value="HisKA"/>
    <property type="match status" value="1"/>
</dbReference>
<dbReference type="InterPro" id="IPR035965">
    <property type="entry name" value="PAS-like_dom_sf"/>
</dbReference>
<evidence type="ECO:0000256" key="14">
    <source>
        <dbReference type="SAM" id="Phobius"/>
    </source>
</evidence>
<keyword evidence="5 13" id="KW-0597">Phosphoprotein</keyword>
<keyword evidence="14" id="KW-0472">Membrane</keyword>
<dbReference type="SMART" id="SM00091">
    <property type="entry name" value="PAS"/>
    <property type="match status" value="1"/>
</dbReference>
<dbReference type="GO" id="GO:0005886">
    <property type="term" value="C:plasma membrane"/>
    <property type="evidence" value="ECO:0007669"/>
    <property type="project" value="UniProtKB-SubCell"/>
</dbReference>
<dbReference type="SUPFAM" id="SSF103190">
    <property type="entry name" value="Sensory domain-like"/>
    <property type="match status" value="1"/>
</dbReference>
<dbReference type="SUPFAM" id="SSF52172">
    <property type="entry name" value="CheY-like"/>
    <property type="match status" value="1"/>
</dbReference>
<keyword evidence="9 19" id="KW-0418">Kinase</keyword>
<dbReference type="PROSITE" id="PS50885">
    <property type="entry name" value="HAMP"/>
    <property type="match status" value="1"/>
</dbReference>
<accession>K0NE89</accession>
<dbReference type="SUPFAM" id="SSF55874">
    <property type="entry name" value="ATPase domain of HSP90 chaperone/DNA topoisomerase II/histidine kinase"/>
    <property type="match status" value="1"/>
</dbReference>
<evidence type="ECO:0000256" key="11">
    <source>
        <dbReference type="ARBA" id="ARBA00022989"/>
    </source>
</evidence>
<feature type="modified residue" description="4-aspartylphosphate" evidence="13">
    <location>
        <position position="713"/>
    </location>
</feature>
<dbReference type="InterPro" id="IPR000014">
    <property type="entry name" value="PAS"/>
</dbReference>
<evidence type="ECO:0000259" key="16">
    <source>
        <dbReference type="PROSITE" id="PS50110"/>
    </source>
</evidence>
<evidence type="ECO:0000313" key="20">
    <source>
        <dbReference type="Proteomes" id="UP000007347"/>
    </source>
</evidence>
<evidence type="ECO:0000256" key="1">
    <source>
        <dbReference type="ARBA" id="ARBA00000085"/>
    </source>
</evidence>
<dbReference type="NCBIfam" id="TIGR00229">
    <property type="entry name" value="sensory_box"/>
    <property type="match status" value="1"/>
</dbReference>
<evidence type="ECO:0000259" key="17">
    <source>
        <dbReference type="PROSITE" id="PS50112"/>
    </source>
</evidence>
<dbReference type="Gene3D" id="3.30.565.10">
    <property type="entry name" value="Histidine kinase-like ATPase, C-terminal domain"/>
    <property type="match status" value="1"/>
</dbReference>
<dbReference type="GO" id="GO:0006355">
    <property type="term" value="P:regulation of DNA-templated transcription"/>
    <property type="evidence" value="ECO:0007669"/>
    <property type="project" value="InterPro"/>
</dbReference>
<dbReference type="PANTHER" id="PTHR43065">
    <property type="entry name" value="SENSOR HISTIDINE KINASE"/>
    <property type="match status" value="1"/>
</dbReference>
<dbReference type="EMBL" id="FO203503">
    <property type="protein sequence ID" value="CCK79316.1"/>
    <property type="molecule type" value="Genomic_DNA"/>
</dbReference>
<dbReference type="CDD" id="cd00130">
    <property type="entry name" value="PAS"/>
    <property type="match status" value="1"/>
</dbReference>
<evidence type="ECO:0000259" key="18">
    <source>
        <dbReference type="PROSITE" id="PS50885"/>
    </source>
</evidence>
<dbReference type="Pfam" id="PF02518">
    <property type="entry name" value="HATPase_c"/>
    <property type="match status" value="1"/>
</dbReference>
<name>K0NE89_DESTT</name>
<dbReference type="Pfam" id="PF00072">
    <property type="entry name" value="Response_reg"/>
    <property type="match status" value="1"/>
</dbReference>
<dbReference type="SMART" id="SM00304">
    <property type="entry name" value="HAMP"/>
    <property type="match status" value="1"/>
</dbReference>
<evidence type="ECO:0000256" key="13">
    <source>
        <dbReference type="PROSITE-ProRule" id="PRU00169"/>
    </source>
</evidence>
<evidence type="ECO:0000256" key="12">
    <source>
        <dbReference type="ARBA" id="ARBA00023012"/>
    </source>
</evidence>
<organism evidence="19 20">
    <name type="scientific">Desulfobacula toluolica (strain DSM 7467 / Tol2)</name>
    <dbReference type="NCBI Taxonomy" id="651182"/>
    <lineage>
        <taxon>Bacteria</taxon>
        <taxon>Pseudomonadati</taxon>
        <taxon>Thermodesulfobacteriota</taxon>
        <taxon>Desulfobacteria</taxon>
        <taxon>Desulfobacterales</taxon>
        <taxon>Desulfobacteraceae</taxon>
        <taxon>Desulfobacula</taxon>
    </lineage>
</organism>
<dbReference type="PROSITE" id="PS50112">
    <property type="entry name" value="PAS"/>
    <property type="match status" value="1"/>
</dbReference>
<dbReference type="InterPro" id="IPR003660">
    <property type="entry name" value="HAMP_dom"/>
</dbReference>
<dbReference type="GO" id="GO:0000155">
    <property type="term" value="F:phosphorelay sensor kinase activity"/>
    <property type="evidence" value="ECO:0007669"/>
    <property type="project" value="InterPro"/>
</dbReference>
<dbReference type="SUPFAM" id="SSF158472">
    <property type="entry name" value="HAMP domain-like"/>
    <property type="match status" value="1"/>
</dbReference>
<dbReference type="HOGENOM" id="CLU_000445_114_51_7"/>
<keyword evidence="4" id="KW-1003">Cell membrane</keyword>
<comment type="subcellular location">
    <subcellularLocation>
        <location evidence="2">Cell membrane</location>
        <topology evidence="2">Multi-pass membrane protein</topology>
    </subcellularLocation>
</comment>
<dbReference type="InterPro" id="IPR036890">
    <property type="entry name" value="HATPase_C_sf"/>
</dbReference>
<comment type="catalytic activity">
    <reaction evidence="1">
        <text>ATP + protein L-histidine = ADP + protein N-phospho-L-histidine.</text>
        <dbReference type="EC" id="2.7.13.3"/>
    </reaction>
</comment>
<reference evidence="19 20" key="1">
    <citation type="journal article" date="2013" name="Environ. Microbiol.">
        <title>Complete genome, catabolic sub-proteomes and key-metabolites of Desulfobacula toluolica Tol2, a marine, aromatic compound-degrading, sulfate-reducing bacterium.</title>
        <authorList>
            <person name="Wohlbrand L."/>
            <person name="Jacob J.H."/>
            <person name="Kube M."/>
            <person name="Mussmann M."/>
            <person name="Jarling R."/>
            <person name="Beck A."/>
            <person name="Amann R."/>
            <person name="Wilkes H."/>
            <person name="Reinhardt R."/>
            <person name="Rabus R."/>
        </authorList>
    </citation>
    <scope>NUCLEOTIDE SEQUENCE [LARGE SCALE GENOMIC DNA]</scope>
    <source>
        <strain evidence="20">DSM 7467 / Tol2</strain>
    </source>
</reference>
<dbReference type="AlphaFoldDB" id="K0NE89"/>
<dbReference type="PANTHER" id="PTHR43065:SF42">
    <property type="entry name" value="TWO-COMPONENT SENSOR PPRA"/>
    <property type="match status" value="1"/>
</dbReference>
<feature type="domain" description="Histidine kinase" evidence="15">
    <location>
        <begin position="417"/>
        <end position="640"/>
    </location>
</feature>
<evidence type="ECO:0000256" key="5">
    <source>
        <dbReference type="ARBA" id="ARBA00022553"/>
    </source>
</evidence>
<dbReference type="Proteomes" id="UP000007347">
    <property type="component" value="Chromosome"/>
</dbReference>
<protein>
    <recommendedName>
        <fullName evidence="3">histidine kinase</fullName>
        <ecNumber evidence="3">2.7.13.3</ecNumber>
    </recommendedName>
</protein>
<dbReference type="CDD" id="cd00156">
    <property type="entry name" value="REC"/>
    <property type="match status" value="1"/>
</dbReference>
<dbReference type="SMART" id="SM00448">
    <property type="entry name" value="REC"/>
    <property type="match status" value="1"/>
</dbReference>
<evidence type="ECO:0000259" key="15">
    <source>
        <dbReference type="PROSITE" id="PS50109"/>
    </source>
</evidence>
<dbReference type="Pfam" id="PF00512">
    <property type="entry name" value="HisKA"/>
    <property type="match status" value="1"/>
</dbReference>
<dbReference type="RefSeq" id="WP_014956663.1">
    <property type="nucleotide sequence ID" value="NC_018645.1"/>
</dbReference>
<dbReference type="SMART" id="SM00388">
    <property type="entry name" value="HisKA"/>
    <property type="match status" value="1"/>
</dbReference>
<keyword evidence="12" id="KW-0902">Two-component regulatory system</keyword>
<dbReference type="Pfam" id="PF00989">
    <property type="entry name" value="PAS"/>
    <property type="match status" value="1"/>
</dbReference>
<evidence type="ECO:0000256" key="6">
    <source>
        <dbReference type="ARBA" id="ARBA00022679"/>
    </source>
</evidence>
<keyword evidence="7 14" id="KW-0812">Transmembrane</keyword>
<dbReference type="Gene3D" id="6.10.340.10">
    <property type="match status" value="1"/>
</dbReference>
<evidence type="ECO:0000256" key="7">
    <source>
        <dbReference type="ARBA" id="ARBA00022692"/>
    </source>
</evidence>
<evidence type="ECO:0000256" key="4">
    <source>
        <dbReference type="ARBA" id="ARBA00022475"/>
    </source>
</evidence>
<dbReference type="STRING" id="651182.TOL2_C11520"/>
<evidence type="ECO:0000256" key="8">
    <source>
        <dbReference type="ARBA" id="ARBA00022741"/>
    </source>
</evidence>
<evidence type="ECO:0000256" key="10">
    <source>
        <dbReference type="ARBA" id="ARBA00022840"/>
    </source>
</evidence>
<feature type="domain" description="HAMP" evidence="18">
    <location>
        <begin position="191"/>
        <end position="243"/>
    </location>
</feature>
<dbReference type="CDD" id="cd06225">
    <property type="entry name" value="HAMP"/>
    <property type="match status" value="1"/>
</dbReference>
<dbReference type="OrthoDB" id="5409321at2"/>
<dbReference type="PROSITE" id="PS50110">
    <property type="entry name" value="RESPONSE_REGULATORY"/>
    <property type="match status" value="1"/>
</dbReference>
<keyword evidence="10" id="KW-0067">ATP-binding</keyword>
<dbReference type="PATRIC" id="fig|651182.5.peg.1386"/>
<feature type="domain" description="Response regulatory" evidence="16">
    <location>
        <begin position="662"/>
        <end position="778"/>
    </location>
</feature>
<dbReference type="PRINTS" id="PR00344">
    <property type="entry name" value="BCTRLSENSOR"/>
</dbReference>
<dbReference type="InterPro" id="IPR004358">
    <property type="entry name" value="Sig_transdc_His_kin-like_C"/>
</dbReference>
<dbReference type="GO" id="GO:0005524">
    <property type="term" value="F:ATP binding"/>
    <property type="evidence" value="ECO:0007669"/>
    <property type="project" value="UniProtKB-KW"/>
</dbReference>
<dbReference type="PROSITE" id="PS50109">
    <property type="entry name" value="HIS_KIN"/>
    <property type="match status" value="1"/>
</dbReference>
<dbReference type="Gene3D" id="1.10.287.130">
    <property type="match status" value="1"/>
</dbReference>
<dbReference type="InterPro" id="IPR003594">
    <property type="entry name" value="HATPase_dom"/>
</dbReference>
<dbReference type="Gene3D" id="3.40.50.2300">
    <property type="match status" value="1"/>
</dbReference>
<feature type="domain" description="PAS" evidence="17">
    <location>
        <begin position="280"/>
        <end position="349"/>
    </location>
</feature>
<dbReference type="KEGG" id="dto:TOL2_C11520"/>
<dbReference type="InterPro" id="IPR029151">
    <property type="entry name" value="Sensor-like_sf"/>
</dbReference>
<keyword evidence="20" id="KW-1185">Reference proteome</keyword>
<sequence>MLSLRPSIRLKIVFSFLVIVSVIIAIFTFTSYFRTINALQMETRKHGTAILKTFTQMGTAYIFENDYITFLDNANELIEDSDILLVTVMDTTGRVWISTDQHVSGIIKFDEFYQNVISSTKTNHRKTSYNSQKVMEFVNPVTALGKVIYLLKIDISLKTIENQATERIKDILLICIGMIFFSVLLGIYMSKLLTDPLKNLVKGTKEISQGNLNYKINVTSSDEIGILTQSFNKMTDTLKTESYKRQLAEKKSQLSRDELEIRVEKRTAELKKQIKKRAADKENYHKLMEASPVPIAVYDMKGDTIYINPAFTRTFGWTLEELQGKKINYVPEDALPKTLQMIDLIKKGKSYHEFETHRYNKKREILDVIISFDVWRGQNGVPKGSVVIYHDVTRRKQLEAQLLQSRKMEAMGTLAGGIAHDFNNILSAIFSYSHLAEQHIEHPEQAKCHIGQIIKGAQRAADLVQQILAFSRQTEYKKQTLQLYSMVKETIKLLRSSIPASIEIKENIVSRAMVTADPSQIHQVIMNLCTNAYHAMREKGGILTVELTQIEMSEQNALPDSNLLSGNFIKLEVKDTGHGMDQKTLEKAFDLYFTTKDVGKGTGFGLALVQAIVEKHDGYVKAYSTPGKGSSFNIYLPITEAKPGHGILKQEKKKPLNRGTEKIMLVDDEEDIRTATRDFLKELGYHVTSFPNGVQAFQEFKKDPGRFDLIITDMTMPQMEGDELSARMLNIRKNLPIILCTGYSENFTKTEAIEMGIRKYLQKPVLITKLAALIRDVLDEK</sequence>
<dbReference type="InterPro" id="IPR036097">
    <property type="entry name" value="HisK_dim/P_sf"/>
</dbReference>
<dbReference type="InterPro" id="IPR003661">
    <property type="entry name" value="HisK_dim/P_dom"/>
</dbReference>
<dbReference type="InterPro" id="IPR013767">
    <property type="entry name" value="PAS_fold"/>
</dbReference>
<keyword evidence="8" id="KW-0547">Nucleotide-binding</keyword>
<feature type="transmembrane region" description="Helical" evidence="14">
    <location>
        <begin position="171"/>
        <end position="189"/>
    </location>
</feature>
<dbReference type="EC" id="2.7.13.3" evidence="3"/>